<dbReference type="AlphaFoldDB" id="A0A9K3JPS9"/>
<dbReference type="Proteomes" id="UP000215914">
    <property type="component" value="Unassembled WGS sequence"/>
</dbReference>
<reference evidence="1" key="2">
    <citation type="submission" date="2020-06" db="EMBL/GenBank/DDBJ databases">
        <title>Helianthus annuus Genome sequencing and assembly Release 2.</title>
        <authorList>
            <person name="Gouzy J."/>
            <person name="Langlade N."/>
            <person name="Munos S."/>
        </authorList>
    </citation>
    <scope>NUCLEOTIDE SEQUENCE</scope>
    <source>
        <tissue evidence="1">Leaves</tissue>
    </source>
</reference>
<organism evidence="1 2">
    <name type="scientific">Helianthus annuus</name>
    <name type="common">Common sunflower</name>
    <dbReference type="NCBI Taxonomy" id="4232"/>
    <lineage>
        <taxon>Eukaryota</taxon>
        <taxon>Viridiplantae</taxon>
        <taxon>Streptophyta</taxon>
        <taxon>Embryophyta</taxon>
        <taxon>Tracheophyta</taxon>
        <taxon>Spermatophyta</taxon>
        <taxon>Magnoliopsida</taxon>
        <taxon>eudicotyledons</taxon>
        <taxon>Gunneridae</taxon>
        <taxon>Pentapetalae</taxon>
        <taxon>asterids</taxon>
        <taxon>campanulids</taxon>
        <taxon>Asterales</taxon>
        <taxon>Asteraceae</taxon>
        <taxon>Asteroideae</taxon>
        <taxon>Heliantheae alliance</taxon>
        <taxon>Heliantheae</taxon>
        <taxon>Helianthus</taxon>
    </lineage>
</organism>
<proteinExistence type="predicted"/>
<reference evidence="1" key="1">
    <citation type="journal article" date="2017" name="Nature">
        <title>The sunflower genome provides insights into oil metabolism, flowering and Asterid evolution.</title>
        <authorList>
            <person name="Badouin H."/>
            <person name="Gouzy J."/>
            <person name="Grassa C.J."/>
            <person name="Murat F."/>
            <person name="Staton S.E."/>
            <person name="Cottret L."/>
            <person name="Lelandais-Briere C."/>
            <person name="Owens G.L."/>
            <person name="Carrere S."/>
            <person name="Mayjonade B."/>
            <person name="Legrand L."/>
            <person name="Gill N."/>
            <person name="Kane N.C."/>
            <person name="Bowers J.E."/>
            <person name="Hubner S."/>
            <person name="Bellec A."/>
            <person name="Berard A."/>
            <person name="Berges H."/>
            <person name="Blanchet N."/>
            <person name="Boniface M.C."/>
            <person name="Brunel D."/>
            <person name="Catrice O."/>
            <person name="Chaidir N."/>
            <person name="Claudel C."/>
            <person name="Donnadieu C."/>
            <person name="Faraut T."/>
            <person name="Fievet G."/>
            <person name="Helmstetter N."/>
            <person name="King M."/>
            <person name="Knapp S.J."/>
            <person name="Lai Z."/>
            <person name="Le Paslier M.C."/>
            <person name="Lippi Y."/>
            <person name="Lorenzon L."/>
            <person name="Mandel J.R."/>
            <person name="Marage G."/>
            <person name="Marchand G."/>
            <person name="Marquand E."/>
            <person name="Bret-Mestries E."/>
            <person name="Morien E."/>
            <person name="Nambeesan S."/>
            <person name="Nguyen T."/>
            <person name="Pegot-Espagnet P."/>
            <person name="Pouilly N."/>
            <person name="Raftis F."/>
            <person name="Sallet E."/>
            <person name="Schiex T."/>
            <person name="Thomas J."/>
            <person name="Vandecasteele C."/>
            <person name="Vares D."/>
            <person name="Vear F."/>
            <person name="Vautrin S."/>
            <person name="Crespi M."/>
            <person name="Mangin B."/>
            <person name="Burke J.M."/>
            <person name="Salse J."/>
            <person name="Munos S."/>
            <person name="Vincourt P."/>
            <person name="Rieseberg L.H."/>
            <person name="Langlade N.B."/>
        </authorList>
    </citation>
    <scope>NUCLEOTIDE SEQUENCE</scope>
    <source>
        <tissue evidence="1">Leaves</tissue>
    </source>
</reference>
<dbReference type="Gramene" id="mRNA:HanXRQr2_Chr02g0065131">
    <property type="protein sequence ID" value="mRNA:HanXRQr2_Chr02g0065131"/>
    <property type="gene ID" value="HanXRQr2_Chr02g0065131"/>
</dbReference>
<dbReference type="Gene3D" id="3.40.395.10">
    <property type="entry name" value="Adenoviral Proteinase, Chain A"/>
    <property type="match status" value="1"/>
</dbReference>
<name>A0A9K3JPS9_HELAN</name>
<keyword evidence="2" id="KW-1185">Reference proteome</keyword>
<evidence type="ECO:0000313" key="2">
    <source>
        <dbReference type="Proteomes" id="UP000215914"/>
    </source>
</evidence>
<comment type="caution">
    <text evidence="1">The sequence shown here is derived from an EMBL/GenBank/DDBJ whole genome shotgun (WGS) entry which is preliminary data.</text>
</comment>
<protein>
    <submittedName>
        <fullName evidence="1">Papain-like cysteine peptidase superfamily</fullName>
    </submittedName>
</protein>
<evidence type="ECO:0000313" key="1">
    <source>
        <dbReference type="EMBL" id="KAF5818427.1"/>
    </source>
</evidence>
<dbReference type="SUPFAM" id="SSF54001">
    <property type="entry name" value="Cysteine proteinases"/>
    <property type="match status" value="1"/>
</dbReference>
<sequence>MMFEDKFGARADVLALQSLPIGSNVSGSVVDAWVQVLNDDPNLSLPGMPRHLFCVHDTVVDWMLSLETDPSGCRVAAFECGLKTNLSGRHHLVDLHDFDMVSVSVLEVDHYYLIVFDLEDERIYLIDHLGDLGLVCF</sequence>
<accession>A0A9K3JPS9</accession>
<gene>
    <name evidence="1" type="ORF">HanXRQr2_Chr02g0065131</name>
</gene>
<dbReference type="EMBL" id="MNCJ02000317">
    <property type="protein sequence ID" value="KAF5818427.1"/>
    <property type="molecule type" value="Genomic_DNA"/>
</dbReference>
<dbReference type="InterPro" id="IPR038765">
    <property type="entry name" value="Papain-like_cys_pep_sf"/>
</dbReference>